<gene>
    <name evidence="2" type="ORF">LSTR_LSTR014025</name>
</gene>
<accession>A0A482WIQ6</accession>
<dbReference type="EMBL" id="QKKF02034557">
    <property type="protein sequence ID" value="RZF33220.1"/>
    <property type="molecule type" value="Genomic_DNA"/>
</dbReference>
<comment type="caution">
    <text evidence="2">The sequence shown here is derived from an EMBL/GenBank/DDBJ whole genome shotgun (WGS) entry which is preliminary data.</text>
</comment>
<keyword evidence="3" id="KW-1185">Reference proteome</keyword>
<dbReference type="InParanoid" id="A0A482WIQ6"/>
<evidence type="ECO:0000256" key="1">
    <source>
        <dbReference type="SAM" id="SignalP"/>
    </source>
</evidence>
<proteinExistence type="predicted"/>
<feature type="signal peptide" evidence="1">
    <location>
        <begin position="1"/>
        <end position="23"/>
    </location>
</feature>
<evidence type="ECO:0000313" key="3">
    <source>
        <dbReference type="Proteomes" id="UP000291343"/>
    </source>
</evidence>
<dbReference type="Proteomes" id="UP000291343">
    <property type="component" value="Unassembled WGS sequence"/>
</dbReference>
<evidence type="ECO:0000313" key="2">
    <source>
        <dbReference type="EMBL" id="RZF33220.1"/>
    </source>
</evidence>
<dbReference type="AlphaFoldDB" id="A0A482WIQ6"/>
<protein>
    <submittedName>
        <fullName evidence="2">Uncharacterized protein</fullName>
    </submittedName>
</protein>
<keyword evidence="1" id="KW-0732">Signal</keyword>
<sequence>MSFIAFETASSTWLLIFVRISSARLLLSRVTDDGLLPEIEALACLQGVDELPFLLPIVSSVIKQA</sequence>
<organism evidence="2 3">
    <name type="scientific">Laodelphax striatellus</name>
    <name type="common">Small brown planthopper</name>
    <name type="synonym">Delphax striatella</name>
    <dbReference type="NCBI Taxonomy" id="195883"/>
    <lineage>
        <taxon>Eukaryota</taxon>
        <taxon>Metazoa</taxon>
        <taxon>Ecdysozoa</taxon>
        <taxon>Arthropoda</taxon>
        <taxon>Hexapoda</taxon>
        <taxon>Insecta</taxon>
        <taxon>Pterygota</taxon>
        <taxon>Neoptera</taxon>
        <taxon>Paraneoptera</taxon>
        <taxon>Hemiptera</taxon>
        <taxon>Auchenorrhyncha</taxon>
        <taxon>Fulgoroidea</taxon>
        <taxon>Delphacidae</taxon>
        <taxon>Criomorphinae</taxon>
        <taxon>Laodelphax</taxon>
    </lineage>
</organism>
<reference evidence="2 3" key="1">
    <citation type="journal article" date="2017" name="Gigascience">
        <title>Genome sequence of the small brown planthopper, Laodelphax striatellus.</title>
        <authorList>
            <person name="Zhu J."/>
            <person name="Jiang F."/>
            <person name="Wang X."/>
            <person name="Yang P."/>
            <person name="Bao Y."/>
            <person name="Zhao W."/>
            <person name="Wang W."/>
            <person name="Lu H."/>
            <person name="Wang Q."/>
            <person name="Cui N."/>
            <person name="Li J."/>
            <person name="Chen X."/>
            <person name="Luo L."/>
            <person name="Yu J."/>
            <person name="Kang L."/>
            <person name="Cui F."/>
        </authorList>
    </citation>
    <scope>NUCLEOTIDE SEQUENCE [LARGE SCALE GENOMIC DNA]</scope>
    <source>
        <strain evidence="2">Lst14</strain>
    </source>
</reference>
<feature type="chain" id="PRO_5019829393" evidence="1">
    <location>
        <begin position="24"/>
        <end position="65"/>
    </location>
</feature>
<name>A0A482WIQ6_LAOST</name>